<sequence length="707" mass="81273">MSINLILEEIKNEPKSIIPILTTLNNDRDILSNISKSNLQHLVSRVNNLIKSPNAYIKWCGINIVKVIVKDFNILASYGTLFLTNLISVLENYNRTINVKILTNCIQVVNFIMDQIRGKPTLTRNILTPKLASIINHYLQFIQYEPSLVIKSLKKLIKHHSTTFRPFGNKFQNKLISIINEPNFVNYSDALKVEIFNILALLPVIEKNEPENKWNSNLKNVIGEIIEIVEVYQEFLNFRDDQDLINLIKKMPKADTKILQDLSIDFNEPDSIFQLSNNLNILLTLLSSQVTMETSYTVSVPIGLIVTLCEIICTINLKFLSFKSDIRDDEIKSIIKLTLIENYKSVLNLLDKLLLYQGHLLPHFNSILSFLEILIPMKSNKLDVNEILSFESLYVGLLQTIMQYLHLIGIYSDNSIILKFVDVALLLVEPRIKKEEDAKPQQSSQKAKKKKNTSSVTLSDILSHQHLFKQSIPKTTLSIVRSFINQIILKFELPPTQHYKIMRYLITEAIHSQYYNLEHNVPNELKQLLLNAVLYPGYEKNSILPIISTILKDDNLLSVFNNPRFPPLPKLINLSTDNVQQSEDKEEEKMKIQTMNENPMKKRKLETEIKPLEEPTAIEVEDDEEEEEEEDNSAQIFSKTIQIEQLETVESPKQLEVVEETKQIYPNSTTIVKTSVATKEESDDDSGSDFEMPEINVDSDDDDDEDQ</sequence>
<comment type="subcellular location">
    <subcellularLocation>
        <location evidence="2">Nucleus</location>
    </subcellularLocation>
</comment>
<evidence type="ECO:0000256" key="1">
    <source>
        <dbReference type="ARBA" id="ARBA00003770"/>
    </source>
</evidence>
<evidence type="ECO:0000256" key="4">
    <source>
        <dbReference type="ARBA" id="ARBA00011141"/>
    </source>
</evidence>
<protein>
    <recommendedName>
        <fullName evidence="5">Pre-rRNA-processing protein RIX1</fullName>
    </recommendedName>
</protein>
<reference evidence="11" key="1">
    <citation type="submission" date="2022-12" db="EMBL/GenBank/DDBJ databases">
        <authorList>
            <person name="Brejova B."/>
        </authorList>
    </citation>
    <scope>NUCLEOTIDE SEQUENCE</scope>
</reference>
<comment type="similarity">
    <text evidence="3">Belongs to the RIX1/PELP1 family.</text>
</comment>
<evidence type="ECO:0000256" key="5">
    <source>
        <dbReference type="ARBA" id="ARBA00021502"/>
    </source>
</evidence>
<accession>A0A9W4XBA5</accession>
<feature type="compositionally biased region" description="Acidic residues" evidence="9">
    <location>
        <begin position="619"/>
        <end position="632"/>
    </location>
</feature>
<comment type="caution">
    <text evidence="11">The sequence shown here is derived from an EMBL/GenBank/DDBJ whole genome shotgun (WGS) entry which is preliminary data.</text>
</comment>
<dbReference type="EMBL" id="CANTUO010000004">
    <property type="protein sequence ID" value="CAI5759254.1"/>
    <property type="molecule type" value="Genomic_DNA"/>
</dbReference>
<evidence type="ECO:0000259" key="10">
    <source>
        <dbReference type="Pfam" id="PF08167"/>
    </source>
</evidence>
<dbReference type="InterPro" id="IPR012583">
    <property type="entry name" value="RIX1_N"/>
</dbReference>
<dbReference type="OrthoDB" id="20900at2759"/>
<dbReference type="PANTHER" id="PTHR34105">
    <property type="entry name" value="PROLINE-, GLUTAMIC ACID- AND LEUCINE-RICH PROTEIN 1"/>
    <property type="match status" value="1"/>
</dbReference>
<keyword evidence="12" id="KW-1185">Reference proteome</keyword>
<dbReference type="PANTHER" id="PTHR34105:SF1">
    <property type="entry name" value="PROLINE-, GLUTAMIC ACID- AND LEUCINE-RICH PROTEIN 1"/>
    <property type="match status" value="1"/>
</dbReference>
<dbReference type="GO" id="GO:0006364">
    <property type="term" value="P:rRNA processing"/>
    <property type="evidence" value="ECO:0007669"/>
    <property type="project" value="UniProtKB-KW"/>
</dbReference>
<evidence type="ECO:0000256" key="2">
    <source>
        <dbReference type="ARBA" id="ARBA00004123"/>
    </source>
</evidence>
<name>A0A9W4XBA5_9ASCO</name>
<dbReference type="GO" id="GO:0005634">
    <property type="term" value="C:nucleus"/>
    <property type="evidence" value="ECO:0007669"/>
    <property type="project" value="UniProtKB-SubCell"/>
</dbReference>
<dbReference type="AlphaFoldDB" id="A0A9W4XBA5"/>
<evidence type="ECO:0000313" key="12">
    <source>
        <dbReference type="Proteomes" id="UP001152885"/>
    </source>
</evidence>
<evidence type="ECO:0000313" key="11">
    <source>
        <dbReference type="EMBL" id="CAI5759254.1"/>
    </source>
</evidence>
<evidence type="ECO:0000256" key="8">
    <source>
        <dbReference type="ARBA" id="ARBA00023242"/>
    </source>
</evidence>
<feature type="compositionally biased region" description="Acidic residues" evidence="9">
    <location>
        <begin position="681"/>
        <end position="707"/>
    </location>
</feature>
<keyword evidence="6" id="KW-0690">Ribosome biogenesis</keyword>
<evidence type="ECO:0000256" key="3">
    <source>
        <dbReference type="ARBA" id="ARBA00010511"/>
    </source>
</evidence>
<evidence type="ECO:0000256" key="6">
    <source>
        <dbReference type="ARBA" id="ARBA00022517"/>
    </source>
</evidence>
<gene>
    <name evidence="11" type="ORF">CANVERA_P3764</name>
</gene>
<keyword evidence="8" id="KW-0539">Nucleus</keyword>
<feature type="domain" description="Pre-rRNA-processing protein RIX1 N-terminal" evidence="10">
    <location>
        <begin position="5"/>
        <end position="184"/>
    </location>
</feature>
<evidence type="ECO:0000256" key="7">
    <source>
        <dbReference type="ARBA" id="ARBA00022552"/>
    </source>
</evidence>
<evidence type="ECO:0000256" key="9">
    <source>
        <dbReference type="SAM" id="MobiDB-lite"/>
    </source>
</evidence>
<proteinExistence type="inferred from homology"/>
<organism evidence="11 12">
    <name type="scientific">Candida verbasci</name>
    <dbReference type="NCBI Taxonomy" id="1227364"/>
    <lineage>
        <taxon>Eukaryota</taxon>
        <taxon>Fungi</taxon>
        <taxon>Dikarya</taxon>
        <taxon>Ascomycota</taxon>
        <taxon>Saccharomycotina</taxon>
        <taxon>Pichiomycetes</taxon>
        <taxon>Debaryomycetaceae</taxon>
        <taxon>Candida/Lodderomyces clade</taxon>
        <taxon>Candida</taxon>
    </lineage>
</organism>
<feature type="region of interest" description="Disordered" evidence="9">
    <location>
        <begin position="576"/>
        <end position="637"/>
    </location>
</feature>
<dbReference type="Pfam" id="PF08167">
    <property type="entry name" value="RIX1"/>
    <property type="match status" value="1"/>
</dbReference>
<keyword evidence="7" id="KW-0698">rRNA processing</keyword>
<dbReference type="Proteomes" id="UP001152885">
    <property type="component" value="Unassembled WGS sequence"/>
</dbReference>
<feature type="compositionally biased region" description="Polar residues" evidence="9">
    <location>
        <begin position="666"/>
        <end position="677"/>
    </location>
</feature>
<comment type="subunit">
    <text evidence="4">Component of the RIX1 complex, composed of IPI1, RIX1/IPI2 and IPI3 in a 1:2:2 stoichiometry. The complex interacts (via RIX1) with MDN1 (via its hexameric AAA ATPase ring) and the pre-60S ribosome particles.</text>
</comment>
<feature type="region of interest" description="Disordered" evidence="9">
    <location>
        <begin position="666"/>
        <end position="707"/>
    </location>
</feature>
<comment type="function">
    <text evidence="1">Component of the RIX1 complex required for processing of ITS2 sequences from 35S pre-rRNA and the nucleoplasmic transit of the pre-60S ribosomal subunits. Regulates pre-60S association of the critical remodeling factor MDN1.</text>
</comment>